<keyword evidence="3" id="KW-1185">Reference proteome</keyword>
<feature type="compositionally biased region" description="Acidic residues" evidence="1">
    <location>
        <begin position="9"/>
        <end position="19"/>
    </location>
</feature>
<feature type="region of interest" description="Disordered" evidence="1">
    <location>
        <begin position="1"/>
        <end position="39"/>
    </location>
</feature>
<dbReference type="Proteomes" id="UP000235771">
    <property type="component" value="Unassembled WGS sequence"/>
</dbReference>
<dbReference type="EMBL" id="PNGV01000001">
    <property type="protein sequence ID" value="PMC42891.1"/>
    <property type="molecule type" value="Genomic_DNA"/>
</dbReference>
<protein>
    <submittedName>
        <fullName evidence="2">Uncharacterized protein</fullName>
    </submittedName>
</protein>
<evidence type="ECO:0000256" key="1">
    <source>
        <dbReference type="SAM" id="MobiDB-lite"/>
    </source>
</evidence>
<evidence type="ECO:0000313" key="3">
    <source>
        <dbReference type="Proteomes" id="UP000235771"/>
    </source>
</evidence>
<name>A0A2N6RXP9_9BIFI</name>
<proteinExistence type="predicted"/>
<evidence type="ECO:0000313" key="2">
    <source>
        <dbReference type="EMBL" id="PMC42891.1"/>
    </source>
</evidence>
<organism evidence="2 3">
    <name type="scientific">Gardnerella greenwoodii</name>
    <dbReference type="NCBI Taxonomy" id="2914925"/>
    <lineage>
        <taxon>Bacteria</taxon>
        <taxon>Bacillati</taxon>
        <taxon>Actinomycetota</taxon>
        <taxon>Actinomycetes</taxon>
        <taxon>Bifidobacteriales</taxon>
        <taxon>Bifidobacteriaceae</taxon>
        <taxon>Gardnerella</taxon>
    </lineage>
</organism>
<dbReference type="AlphaFoldDB" id="A0A2N6RXP9"/>
<reference evidence="2 3" key="1">
    <citation type="submission" date="2017-09" db="EMBL/GenBank/DDBJ databases">
        <title>Bacterial strain isolated from the female urinary microbiota.</title>
        <authorList>
            <person name="Thomas-White K."/>
            <person name="Kumar N."/>
            <person name="Forster S."/>
            <person name="Putonti C."/>
            <person name="Lawley T."/>
            <person name="Wolfe A.J."/>
        </authorList>
    </citation>
    <scope>NUCLEOTIDE SEQUENCE [LARGE SCALE GENOMIC DNA]</scope>
    <source>
        <strain evidence="2 3">UMB1686</strain>
    </source>
</reference>
<feature type="compositionally biased region" description="Low complexity" evidence="1">
    <location>
        <begin position="20"/>
        <end position="31"/>
    </location>
</feature>
<dbReference type="GeneID" id="98325841"/>
<accession>A0A2N6RXP9</accession>
<dbReference type="RefSeq" id="WP_004135054.1">
    <property type="nucleotide sequence ID" value="NZ_JAKNCL010000001.1"/>
</dbReference>
<gene>
    <name evidence="2" type="ORF">CJ216_01940</name>
</gene>
<comment type="caution">
    <text evidence="2">The sequence shown here is derived from an EMBL/GenBank/DDBJ whole genome shotgun (WGS) entry which is preliminary data.</text>
</comment>
<sequence>MKINLVDTYEMDNDDENDDVLNNKSSNNNNDNNEHPPHVVFNARTSLPVYEGELSIALSRKKLEYHIGTCYFDNQSEKDLVKIALKTCQIACIASDISRGRPTSTAMKQLLTPKCVTKLDNMWKLMDDYFQYKNDMKTRSALCAMPAVPSFVNGMLTNPHHFEGVVHISAGPVEYWASIVLEHKYSKWICTYADLG</sequence>